<reference evidence="3" key="1">
    <citation type="journal article" date="2020" name="bioRxiv">
        <title>Comparative genomics of Chlamydomonas.</title>
        <authorList>
            <person name="Craig R.J."/>
            <person name="Hasan A.R."/>
            <person name="Ness R.W."/>
            <person name="Keightley P.D."/>
        </authorList>
    </citation>
    <scope>NUCLEOTIDE SEQUENCE</scope>
    <source>
        <strain evidence="3">CCAP 11/173</strain>
    </source>
</reference>
<keyword evidence="2" id="KW-0812">Transmembrane</keyword>
<feature type="transmembrane region" description="Helical" evidence="2">
    <location>
        <begin position="280"/>
        <end position="303"/>
    </location>
</feature>
<accession>A0A836B8D1</accession>
<keyword evidence="4" id="KW-1185">Reference proteome</keyword>
<evidence type="ECO:0000256" key="2">
    <source>
        <dbReference type="SAM" id="Phobius"/>
    </source>
</evidence>
<organism evidence="3 4">
    <name type="scientific">Chlamydomonas schloesseri</name>
    <dbReference type="NCBI Taxonomy" id="2026947"/>
    <lineage>
        <taxon>Eukaryota</taxon>
        <taxon>Viridiplantae</taxon>
        <taxon>Chlorophyta</taxon>
        <taxon>core chlorophytes</taxon>
        <taxon>Chlorophyceae</taxon>
        <taxon>CS clade</taxon>
        <taxon>Chlamydomonadales</taxon>
        <taxon>Chlamydomonadaceae</taxon>
        <taxon>Chlamydomonas</taxon>
    </lineage>
</organism>
<dbReference type="EMBL" id="JAEHOD010000011">
    <property type="protein sequence ID" value="KAG2450470.1"/>
    <property type="molecule type" value="Genomic_DNA"/>
</dbReference>
<evidence type="ECO:0000313" key="3">
    <source>
        <dbReference type="EMBL" id="KAG2450470.1"/>
    </source>
</evidence>
<sequence>MPAQMNGFVLLDAPQLKKLADLIHKQEIIRIKNQKQPDVHTFKQLCADSKAARDTVIDALEKAERVYDELRAKANEEARVKVAEDHFHYVKNSANNALQNVRNFSIRMDYAKKISAHSEEIMHQMLSMELDTADFENLADYCADFREDALAIARTHMRPTARHYSEWLKENGIGFDQLVSDTQAKLNKTGFRSAKDPDVFIGEGTFGGQFENLQEFQKIAVYEEVVRDSGRAMPKINITTGLMGALGVGVILLGIGLLVWDIYQSAHPVETAVRGVLETALGVGGAMLGEAFAVTVASGMLSAEAESTALFVAMASFVGGIAGAFIVGALVAVIVGAIVGTAGRSVPLTPVTEGLKPCLIELPDGRALANLIHSGAHDDATIVEASG</sequence>
<keyword evidence="2" id="KW-0472">Membrane</keyword>
<keyword evidence="2" id="KW-1133">Transmembrane helix</keyword>
<gene>
    <name evidence="3" type="ORF">HYH02_004971</name>
</gene>
<dbReference type="Proteomes" id="UP000613740">
    <property type="component" value="Unassembled WGS sequence"/>
</dbReference>
<keyword evidence="1" id="KW-0175">Coiled coil</keyword>
<feature type="transmembrane region" description="Helical" evidence="2">
    <location>
        <begin position="310"/>
        <end position="339"/>
    </location>
</feature>
<proteinExistence type="predicted"/>
<comment type="caution">
    <text evidence="3">The sequence shown here is derived from an EMBL/GenBank/DDBJ whole genome shotgun (WGS) entry which is preliminary data.</text>
</comment>
<evidence type="ECO:0000256" key="1">
    <source>
        <dbReference type="SAM" id="Coils"/>
    </source>
</evidence>
<dbReference type="AlphaFoldDB" id="A0A836B8D1"/>
<protein>
    <submittedName>
        <fullName evidence="3">Uncharacterized protein</fullName>
    </submittedName>
</protein>
<feature type="coiled-coil region" evidence="1">
    <location>
        <begin position="53"/>
        <end position="80"/>
    </location>
</feature>
<dbReference type="OrthoDB" id="542365at2759"/>
<feature type="transmembrane region" description="Helical" evidence="2">
    <location>
        <begin position="236"/>
        <end position="260"/>
    </location>
</feature>
<evidence type="ECO:0000313" key="4">
    <source>
        <dbReference type="Proteomes" id="UP000613740"/>
    </source>
</evidence>
<name>A0A836B8D1_9CHLO</name>